<dbReference type="InterPro" id="IPR038346">
    <property type="entry name" value="DrrA_PI4P-bd_sf"/>
</dbReference>
<comment type="caution">
    <text evidence="1">The sequence shown here is derived from an EMBL/GenBank/DDBJ whole genome shotgun (WGS) entry which is preliminary data.</text>
</comment>
<dbReference type="RefSeq" id="WP_058442306.1">
    <property type="nucleotide sequence ID" value="NZ_CAAAHU010000018.1"/>
</dbReference>
<dbReference type="EMBL" id="LNXV01000033">
    <property type="protein sequence ID" value="KTC78023.1"/>
    <property type="molecule type" value="Genomic_DNA"/>
</dbReference>
<accession>A0A0W0S383</accession>
<organism evidence="1 2">
    <name type="scientific">Legionella brunensis</name>
    <dbReference type="NCBI Taxonomy" id="29422"/>
    <lineage>
        <taxon>Bacteria</taxon>
        <taxon>Pseudomonadati</taxon>
        <taxon>Pseudomonadota</taxon>
        <taxon>Gammaproteobacteria</taxon>
        <taxon>Legionellales</taxon>
        <taxon>Legionellaceae</taxon>
        <taxon>Legionella</taxon>
    </lineage>
</organism>
<dbReference type="Gene3D" id="1.20.1280.280">
    <property type="match status" value="1"/>
</dbReference>
<dbReference type="PATRIC" id="fig|29422.6.peg.2466"/>
<name>A0A0W0S383_9GAMM</name>
<evidence type="ECO:0000313" key="1">
    <source>
        <dbReference type="EMBL" id="KTC78023.1"/>
    </source>
</evidence>
<gene>
    <name evidence="1" type="ORF">Lbru_2315</name>
</gene>
<protein>
    <submittedName>
        <fullName evidence="1">Uncharacterized protein</fullName>
    </submittedName>
</protein>
<evidence type="ECO:0000313" key="2">
    <source>
        <dbReference type="Proteomes" id="UP000054742"/>
    </source>
</evidence>
<keyword evidence="2" id="KW-1185">Reference proteome</keyword>
<dbReference type="AlphaFoldDB" id="A0A0W0S383"/>
<dbReference type="STRING" id="29422.Lbru_2315"/>
<reference evidence="1 2" key="1">
    <citation type="submission" date="2015-11" db="EMBL/GenBank/DDBJ databases">
        <title>Genomic analysis of 38 Legionella species identifies large and diverse effector repertoires.</title>
        <authorList>
            <person name="Burstein D."/>
            <person name="Amaro F."/>
            <person name="Zusman T."/>
            <person name="Lifshitz Z."/>
            <person name="Cohen O."/>
            <person name="Gilbert J.A."/>
            <person name="Pupko T."/>
            <person name="Shuman H.A."/>
            <person name="Segal G."/>
        </authorList>
    </citation>
    <scope>NUCLEOTIDE SEQUENCE [LARGE SCALE GENOMIC DNA]</scope>
    <source>
        <strain evidence="1 2">ATCC 43878</strain>
    </source>
</reference>
<dbReference type="OrthoDB" id="5646071at2"/>
<dbReference type="Proteomes" id="UP000054742">
    <property type="component" value="Unassembled WGS sequence"/>
</dbReference>
<proteinExistence type="predicted"/>
<sequence length="270" mass="31656">MFYYNLVEIKRYTRDVQIACERAGVPAKFPEENWQENAQYIEDKLVELSDNPARKTLEAYAQAIYVAAMWLKNQQFEKHDQRLMFFVRHIKTLEQKVGNILPYADITPPTRTFYSSKRFFDSLKQVITSEEEIPSPAATAFFESEPFRKLERYKEETLKNDQRNHFFGVLAINKEKYDILDELIKVLKAQKSLVGIKATFKQFYEEYDSDGKSTRYDVINMGQDILTYILGIFGLKKTTSAELLDELNKFSSERLDEESPSPNFIDNLLK</sequence>